<dbReference type="RefSeq" id="WP_204058984.1">
    <property type="nucleotide sequence ID" value="NZ_BAAAGP010000024.1"/>
</dbReference>
<evidence type="ECO:0000313" key="2">
    <source>
        <dbReference type="Proteomes" id="UP000603904"/>
    </source>
</evidence>
<name>A0ABQ4G3Q6_9ACTN</name>
<gene>
    <name evidence="1" type="ORF">Mco01_46690</name>
</gene>
<proteinExistence type="predicted"/>
<dbReference type="Proteomes" id="UP000603904">
    <property type="component" value="Unassembled WGS sequence"/>
</dbReference>
<protein>
    <submittedName>
        <fullName evidence="1">Uncharacterized protein</fullName>
    </submittedName>
</protein>
<comment type="caution">
    <text evidence="1">The sequence shown here is derived from an EMBL/GenBank/DDBJ whole genome shotgun (WGS) entry which is preliminary data.</text>
</comment>
<dbReference type="EMBL" id="BOOC01000023">
    <property type="protein sequence ID" value="GIH41669.1"/>
    <property type="molecule type" value="Genomic_DNA"/>
</dbReference>
<evidence type="ECO:0000313" key="1">
    <source>
        <dbReference type="EMBL" id="GIH41669.1"/>
    </source>
</evidence>
<reference evidence="1 2" key="1">
    <citation type="submission" date="2021-01" db="EMBL/GenBank/DDBJ databases">
        <title>Whole genome shotgun sequence of Microbispora corallina NBRC 16416.</title>
        <authorList>
            <person name="Komaki H."/>
            <person name="Tamura T."/>
        </authorList>
    </citation>
    <scope>NUCLEOTIDE SEQUENCE [LARGE SCALE GENOMIC DNA]</scope>
    <source>
        <strain evidence="1 2">NBRC 16416</strain>
    </source>
</reference>
<organism evidence="1 2">
    <name type="scientific">Microbispora corallina</name>
    <dbReference type="NCBI Taxonomy" id="83302"/>
    <lineage>
        <taxon>Bacteria</taxon>
        <taxon>Bacillati</taxon>
        <taxon>Actinomycetota</taxon>
        <taxon>Actinomycetes</taxon>
        <taxon>Streptosporangiales</taxon>
        <taxon>Streptosporangiaceae</taxon>
        <taxon>Microbispora</taxon>
    </lineage>
</organism>
<sequence length="137" mass="14085">MTEIRVPELTDGVSRRLVAWLAEAGDASESHPRPVPETCAATPLVTFRDVSADGARRTVPAGVSPTGNRAGIRTVPAAFAAPPREAAATDGGLAVHRVVRLAPAHANRMINGRVAAHFLGAAGRAPEASPIPTQGDS</sequence>
<accession>A0ABQ4G3Q6</accession>
<keyword evidence="2" id="KW-1185">Reference proteome</keyword>